<keyword evidence="4" id="KW-0560">Oxidoreductase</keyword>
<organism evidence="6 7">
    <name type="scientific">Synchytrium microbalum</name>
    <dbReference type="NCBI Taxonomy" id="1806994"/>
    <lineage>
        <taxon>Eukaryota</taxon>
        <taxon>Fungi</taxon>
        <taxon>Fungi incertae sedis</taxon>
        <taxon>Chytridiomycota</taxon>
        <taxon>Chytridiomycota incertae sedis</taxon>
        <taxon>Chytridiomycetes</taxon>
        <taxon>Synchytriales</taxon>
        <taxon>Synchytriaceae</taxon>
        <taxon>Synchytrium</taxon>
    </lineage>
</organism>
<comment type="caution">
    <text evidence="6">The sequence shown here is derived from an EMBL/GenBank/DDBJ whole genome shotgun (WGS) entry which is preliminary data.</text>
</comment>
<evidence type="ECO:0000256" key="2">
    <source>
        <dbReference type="ARBA" id="ARBA00022630"/>
    </source>
</evidence>
<dbReference type="OrthoDB" id="2349068at2759"/>
<dbReference type="SUPFAM" id="SSF51412">
    <property type="entry name" value="Inosine monophosphate dehydrogenase (IMPDH)"/>
    <property type="match status" value="1"/>
</dbReference>
<dbReference type="Pfam" id="PF03060">
    <property type="entry name" value="NMO"/>
    <property type="match status" value="1"/>
</dbReference>
<accession>A0A507CKK0</accession>
<reference evidence="6 7" key="1">
    <citation type="journal article" date="2019" name="Sci. Rep.">
        <title>Comparative genomics of chytrid fungi reveal insights into the obligate biotrophic and pathogenic lifestyle of Synchytrium endobioticum.</title>
        <authorList>
            <person name="van de Vossenberg B.T.L.H."/>
            <person name="Warris S."/>
            <person name="Nguyen H.D.T."/>
            <person name="van Gent-Pelzer M.P.E."/>
            <person name="Joly D.L."/>
            <person name="van de Geest H.C."/>
            <person name="Bonants P.J.M."/>
            <person name="Smith D.S."/>
            <person name="Levesque C.A."/>
            <person name="van der Lee T.A.J."/>
        </authorList>
    </citation>
    <scope>NUCLEOTIDE SEQUENCE [LARGE SCALE GENOMIC DNA]</scope>
    <source>
        <strain evidence="6 7">JEL517</strain>
    </source>
</reference>
<dbReference type="AlphaFoldDB" id="A0A507CKK0"/>
<evidence type="ECO:0000256" key="1">
    <source>
        <dbReference type="ARBA" id="ARBA00009881"/>
    </source>
</evidence>
<keyword evidence="2" id="KW-0285">Flavoprotein</keyword>
<dbReference type="InterPro" id="IPR013785">
    <property type="entry name" value="Aldolase_TIM"/>
</dbReference>
<keyword evidence="3" id="KW-0288">FMN</keyword>
<keyword evidence="5 6" id="KW-0503">Monooxygenase</keyword>
<keyword evidence="7" id="KW-1185">Reference proteome</keyword>
<dbReference type="PANTHER" id="PTHR42747">
    <property type="entry name" value="NITRONATE MONOOXYGENASE-RELATED"/>
    <property type="match status" value="1"/>
</dbReference>
<evidence type="ECO:0000313" key="7">
    <source>
        <dbReference type="Proteomes" id="UP000319731"/>
    </source>
</evidence>
<dbReference type="Proteomes" id="UP000319731">
    <property type="component" value="Unassembled WGS sequence"/>
</dbReference>
<evidence type="ECO:0000256" key="5">
    <source>
        <dbReference type="ARBA" id="ARBA00023033"/>
    </source>
</evidence>
<comment type="similarity">
    <text evidence="1">Belongs to the nitronate monooxygenase family. NMO class I subfamily.</text>
</comment>
<dbReference type="Gene3D" id="3.20.20.70">
    <property type="entry name" value="Aldolase class I"/>
    <property type="match status" value="1"/>
</dbReference>
<dbReference type="PANTHER" id="PTHR42747:SF4">
    <property type="entry name" value="BLR1330 PROTEIN"/>
    <property type="match status" value="1"/>
</dbReference>
<dbReference type="GeneID" id="42001385"/>
<dbReference type="InterPro" id="IPR004136">
    <property type="entry name" value="NMO"/>
</dbReference>
<evidence type="ECO:0000256" key="4">
    <source>
        <dbReference type="ARBA" id="ARBA00023002"/>
    </source>
</evidence>
<name>A0A507CKK0_9FUNG</name>
<evidence type="ECO:0000313" key="6">
    <source>
        <dbReference type="EMBL" id="TPX38363.1"/>
    </source>
</evidence>
<dbReference type="GO" id="GO:0018580">
    <property type="term" value="F:nitronate monooxygenase activity"/>
    <property type="evidence" value="ECO:0007669"/>
    <property type="project" value="InterPro"/>
</dbReference>
<proteinExistence type="inferred from homology"/>
<dbReference type="EMBL" id="QEAO01000001">
    <property type="protein sequence ID" value="TPX38363.1"/>
    <property type="molecule type" value="Genomic_DNA"/>
</dbReference>
<evidence type="ECO:0000256" key="3">
    <source>
        <dbReference type="ARBA" id="ARBA00022643"/>
    </source>
</evidence>
<dbReference type="STRING" id="1806994.A0A507CKK0"/>
<sequence length="411" mass="43051">MSWKKTPLTDLMNLKLPLIQAPMAGGSSSVELVSVASNAGCLGSLAAGLMSSQQLAESIKAIKAKTSNPFSVNVFLTTPAPRIPSTTPNPTDAEWTNLKSKYVTKLDSYRKQLGMPPSPAAGAGEAPRVGAVVLDEMLDILVKERVKVVTYTFGVLEAAQAHRLRKHGGCLAVFGTATCAEEARILIEEGACDGVVAQGLEAGGHRGTFLESIPTAATLVGLQSLLTTIRALFDGTVGRPPLRTHSGKRPLLIAAGGIADGRGVLAALALGADAAALGSVFIPTVESGASKFHKDALANPTQGALSSTMLSTTFTGRMARGLANDFAKDMQEFERVPTHLLGMDVRNRDAQLNTRVIFAEAAKLQRQDIAPLWAGQSASTLAGKGGRKAVDIINEITAEVDELVSRFASKL</sequence>
<gene>
    <name evidence="6" type="primary">SMI158</name>
    <name evidence="6" type="ORF">SmJEL517_g00158</name>
</gene>
<protein>
    <submittedName>
        <fullName evidence="6">Nitronate monooxygenase</fullName>
    </submittedName>
</protein>
<dbReference type="CDD" id="cd04730">
    <property type="entry name" value="NPD_like"/>
    <property type="match status" value="1"/>
</dbReference>
<dbReference type="RefSeq" id="XP_031028077.1">
    <property type="nucleotide sequence ID" value="XM_031166088.1"/>
</dbReference>